<dbReference type="SUPFAM" id="SSF46767">
    <property type="entry name" value="Methylated DNA-protein cysteine methyltransferase, C-terminal domain"/>
    <property type="match status" value="1"/>
</dbReference>
<comment type="miscellaneous">
    <text evidence="8">This enzyme catalyzes only one turnover and therefore is not strictly catalytic. According to one definition, an enzyme is a biocatalyst that acts repeatedly and over many reaction cycles.</text>
</comment>
<dbReference type="GO" id="GO:0003908">
    <property type="term" value="F:methylated-DNA-[protein]-cysteine S-methyltransferase activity"/>
    <property type="evidence" value="ECO:0007669"/>
    <property type="project" value="UniProtKB-UniRule"/>
</dbReference>
<dbReference type="GO" id="GO:0006307">
    <property type="term" value="P:DNA alkylation repair"/>
    <property type="evidence" value="ECO:0007669"/>
    <property type="project" value="UniProtKB-UniRule"/>
</dbReference>
<feature type="domain" description="Methylated-DNA-[protein]-cysteine S-methyltransferase DNA binding" evidence="9">
    <location>
        <begin position="96"/>
        <end position="174"/>
    </location>
</feature>
<dbReference type="InterPro" id="IPR008332">
    <property type="entry name" value="MethylG_MeTrfase_N"/>
</dbReference>
<evidence type="ECO:0000313" key="12">
    <source>
        <dbReference type="Proteomes" id="UP000183670"/>
    </source>
</evidence>
<evidence type="ECO:0000256" key="2">
    <source>
        <dbReference type="ARBA" id="ARBA00008711"/>
    </source>
</evidence>
<evidence type="ECO:0000313" key="11">
    <source>
        <dbReference type="EMBL" id="SDB76621.1"/>
    </source>
</evidence>
<protein>
    <recommendedName>
        <fullName evidence="8">Methylated-DNA--protein-cysteine methyltransferase</fullName>
        <ecNumber evidence="8">2.1.1.63</ecNumber>
    </recommendedName>
    <alternativeName>
        <fullName evidence="8">6-O-methylguanine-DNA methyltransferase</fullName>
        <shortName evidence="8">MGMT</shortName>
    </alternativeName>
    <alternativeName>
        <fullName evidence="8">O-6-methylguanine-DNA-alkyltransferase</fullName>
    </alternativeName>
</protein>
<dbReference type="Gene3D" id="3.30.160.70">
    <property type="entry name" value="Methylated DNA-protein cysteine methyltransferase domain"/>
    <property type="match status" value="1"/>
</dbReference>
<dbReference type="EC" id="2.1.1.63" evidence="8"/>
<dbReference type="Pfam" id="PF01035">
    <property type="entry name" value="DNA_binding_1"/>
    <property type="match status" value="1"/>
</dbReference>
<dbReference type="HAMAP" id="MF_00772">
    <property type="entry name" value="OGT"/>
    <property type="match status" value="1"/>
</dbReference>
<evidence type="ECO:0000256" key="6">
    <source>
        <dbReference type="ARBA" id="ARBA00023204"/>
    </source>
</evidence>
<evidence type="ECO:0000256" key="3">
    <source>
        <dbReference type="ARBA" id="ARBA00022603"/>
    </source>
</evidence>
<feature type="domain" description="Methylguanine DNA methyltransferase ribonuclease-like" evidence="10">
    <location>
        <begin position="17"/>
        <end position="90"/>
    </location>
</feature>
<dbReference type="GO" id="GO:0005737">
    <property type="term" value="C:cytoplasm"/>
    <property type="evidence" value="ECO:0007669"/>
    <property type="project" value="UniProtKB-SubCell"/>
</dbReference>
<proteinExistence type="inferred from homology"/>
<dbReference type="InterPro" id="IPR036388">
    <property type="entry name" value="WH-like_DNA-bd_sf"/>
</dbReference>
<comment type="subcellular location">
    <subcellularLocation>
        <location evidence="8">Cytoplasm</location>
    </subcellularLocation>
</comment>
<evidence type="ECO:0000259" key="9">
    <source>
        <dbReference type="Pfam" id="PF01035"/>
    </source>
</evidence>
<dbReference type="RefSeq" id="WP_074557480.1">
    <property type="nucleotide sequence ID" value="NZ_FMYE01000011.1"/>
</dbReference>
<keyword evidence="8" id="KW-0963">Cytoplasm</keyword>
<keyword evidence="6 8" id="KW-0234">DNA repair</keyword>
<evidence type="ECO:0000259" key="10">
    <source>
        <dbReference type="Pfam" id="PF02870"/>
    </source>
</evidence>
<dbReference type="FunFam" id="1.10.10.10:FF:000214">
    <property type="entry name" value="Methylated-DNA--protein-cysteine methyltransferase"/>
    <property type="match status" value="1"/>
</dbReference>
<dbReference type="SUPFAM" id="SSF53155">
    <property type="entry name" value="Methylated DNA-protein cysteine methyltransferase domain"/>
    <property type="match status" value="1"/>
</dbReference>
<dbReference type="Proteomes" id="UP000183670">
    <property type="component" value="Unassembled WGS sequence"/>
</dbReference>
<gene>
    <name evidence="11" type="ORF">SAMN05192581_101112</name>
</gene>
<feature type="active site" description="Nucleophile; methyl group acceptor" evidence="8">
    <location>
        <position position="147"/>
    </location>
</feature>
<comment type="similarity">
    <text evidence="2 8">Belongs to the MGMT family.</text>
</comment>
<dbReference type="PANTHER" id="PTHR10815">
    <property type="entry name" value="METHYLATED-DNA--PROTEIN-CYSTEINE METHYLTRANSFERASE"/>
    <property type="match status" value="1"/>
</dbReference>
<dbReference type="InterPro" id="IPR036631">
    <property type="entry name" value="MGMT_N_sf"/>
</dbReference>
<organism evidence="11 12">
    <name type="scientific">Bacteroides ovatus</name>
    <dbReference type="NCBI Taxonomy" id="28116"/>
    <lineage>
        <taxon>Bacteria</taxon>
        <taxon>Pseudomonadati</taxon>
        <taxon>Bacteroidota</taxon>
        <taxon>Bacteroidia</taxon>
        <taxon>Bacteroidales</taxon>
        <taxon>Bacteroidaceae</taxon>
        <taxon>Bacteroides</taxon>
    </lineage>
</organism>
<name>A0A1G6G3X1_BACOV</name>
<evidence type="ECO:0000256" key="5">
    <source>
        <dbReference type="ARBA" id="ARBA00022763"/>
    </source>
</evidence>
<dbReference type="AlphaFoldDB" id="A0A1G6G3X1"/>
<dbReference type="NCBIfam" id="TIGR00589">
    <property type="entry name" value="ogt"/>
    <property type="match status" value="1"/>
</dbReference>
<accession>A0A1G6G3X1</accession>
<dbReference type="EMBL" id="FMYE01000011">
    <property type="protein sequence ID" value="SDB76621.1"/>
    <property type="molecule type" value="Genomic_DNA"/>
</dbReference>
<comment type="catalytic activity">
    <reaction evidence="1 8">
        <text>a 4-O-methyl-thymidine in DNA + L-cysteinyl-[protein] = a thymidine in DNA + S-methyl-L-cysteinyl-[protein]</text>
        <dbReference type="Rhea" id="RHEA:53428"/>
        <dbReference type="Rhea" id="RHEA-COMP:10131"/>
        <dbReference type="Rhea" id="RHEA-COMP:10132"/>
        <dbReference type="Rhea" id="RHEA-COMP:13555"/>
        <dbReference type="Rhea" id="RHEA-COMP:13556"/>
        <dbReference type="ChEBI" id="CHEBI:29950"/>
        <dbReference type="ChEBI" id="CHEBI:82612"/>
        <dbReference type="ChEBI" id="CHEBI:137386"/>
        <dbReference type="ChEBI" id="CHEBI:137387"/>
        <dbReference type="EC" id="2.1.1.63"/>
    </reaction>
</comment>
<keyword evidence="5 8" id="KW-0227">DNA damage</keyword>
<evidence type="ECO:0000256" key="4">
    <source>
        <dbReference type="ARBA" id="ARBA00022679"/>
    </source>
</evidence>
<dbReference type="InterPro" id="IPR023546">
    <property type="entry name" value="MGMT"/>
</dbReference>
<dbReference type="InterPro" id="IPR014048">
    <property type="entry name" value="MethylDNA_cys_MeTrfase_DNA-bd"/>
</dbReference>
<dbReference type="PANTHER" id="PTHR10815:SF5">
    <property type="entry name" value="METHYLATED-DNA--PROTEIN-CYSTEINE METHYLTRANSFERASE"/>
    <property type="match status" value="1"/>
</dbReference>
<dbReference type="Gene3D" id="1.10.10.10">
    <property type="entry name" value="Winged helix-like DNA-binding domain superfamily/Winged helix DNA-binding domain"/>
    <property type="match status" value="1"/>
</dbReference>
<evidence type="ECO:0000256" key="8">
    <source>
        <dbReference type="HAMAP-Rule" id="MF_00772"/>
    </source>
</evidence>
<dbReference type="CDD" id="cd06445">
    <property type="entry name" value="ATase"/>
    <property type="match status" value="1"/>
</dbReference>
<dbReference type="GO" id="GO:0032259">
    <property type="term" value="P:methylation"/>
    <property type="evidence" value="ECO:0007669"/>
    <property type="project" value="UniProtKB-KW"/>
</dbReference>
<keyword evidence="4 8" id="KW-0808">Transferase</keyword>
<reference evidence="11 12" key="1">
    <citation type="submission" date="2016-10" db="EMBL/GenBank/DDBJ databases">
        <authorList>
            <person name="de Groot N.N."/>
        </authorList>
    </citation>
    <scope>NUCLEOTIDE SEQUENCE [LARGE SCALE GENOMIC DNA]</scope>
    <source>
        <strain evidence="11 12">NLAE-zl-C500</strain>
    </source>
</reference>
<evidence type="ECO:0000256" key="1">
    <source>
        <dbReference type="ARBA" id="ARBA00001286"/>
    </source>
</evidence>
<dbReference type="Pfam" id="PF02870">
    <property type="entry name" value="Methyltransf_1N"/>
    <property type="match status" value="1"/>
</dbReference>
<evidence type="ECO:0000256" key="7">
    <source>
        <dbReference type="ARBA" id="ARBA00049348"/>
    </source>
</evidence>
<keyword evidence="3 8" id="KW-0489">Methyltransferase</keyword>
<sequence>MEDKRKEIVGNVIRIQRYHSPCGDLMLGSFEDRLCLCDWAVESHRDIVDRRLRKVLKACYEESTSEVIQEAIKQLDEYFNGERTAFEVPLLFVGTDFQKSVWYKLLDIPYGSTVSYGELAKQLDMPKAVRAVAAANGANAISIFAPCHRVIGSNHTLVGYGGGLPAKKRLLDLEINGKPLL</sequence>
<comment type="catalytic activity">
    <reaction evidence="7 8">
        <text>a 6-O-methyl-2'-deoxyguanosine in DNA + L-cysteinyl-[protein] = S-methyl-L-cysteinyl-[protein] + a 2'-deoxyguanosine in DNA</text>
        <dbReference type="Rhea" id="RHEA:24000"/>
        <dbReference type="Rhea" id="RHEA-COMP:10131"/>
        <dbReference type="Rhea" id="RHEA-COMP:10132"/>
        <dbReference type="Rhea" id="RHEA-COMP:11367"/>
        <dbReference type="Rhea" id="RHEA-COMP:11368"/>
        <dbReference type="ChEBI" id="CHEBI:29950"/>
        <dbReference type="ChEBI" id="CHEBI:82612"/>
        <dbReference type="ChEBI" id="CHEBI:85445"/>
        <dbReference type="ChEBI" id="CHEBI:85448"/>
        <dbReference type="EC" id="2.1.1.63"/>
    </reaction>
</comment>
<dbReference type="InterPro" id="IPR036217">
    <property type="entry name" value="MethylDNA_cys_MeTrfase_DNAb"/>
</dbReference>
<comment type="function">
    <text evidence="8">Involved in the cellular defense against the biological effects of O6-methylguanine (O6-MeG) and O4-methylthymine (O4-MeT) in DNA. Repairs the methylated nucleobase in DNA by stoichiometrically transferring the methyl group to a cysteine residue in the enzyme. This is a suicide reaction: the enzyme is irreversibly inactivated.</text>
</comment>